<evidence type="ECO:0000256" key="1">
    <source>
        <dbReference type="SAM" id="Phobius"/>
    </source>
</evidence>
<feature type="non-terminal residue" evidence="2">
    <location>
        <position position="1"/>
    </location>
</feature>
<feature type="transmembrane region" description="Helical" evidence="1">
    <location>
        <begin position="6"/>
        <end position="28"/>
    </location>
</feature>
<accession>A0AAD1RE26</accession>
<organism evidence="2 3">
    <name type="scientific">Pelobates cultripes</name>
    <name type="common">Western spadefoot toad</name>
    <dbReference type="NCBI Taxonomy" id="61616"/>
    <lineage>
        <taxon>Eukaryota</taxon>
        <taxon>Metazoa</taxon>
        <taxon>Chordata</taxon>
        <taxon>Craniata</taxon>
        <taxon>Vertebrata</taxon>
        <taxon>Euteleostomi</taxon>
        <taxon>Amphibia</taxon>
        <taxon>Batrachia</taxon>
        <taxon>Anura</taxon>
        <taxon>Pelobatoidea</taxon>
        <taxon>Pelobatidae</taxon>
        <taxon>Pelobates</taxon>
    </lineage>
</organism>
<keyword evidence="1" id="KW-1133">Transmembrane helix</keyword>
<keyword evidence="3" id="KW-1185">Reference proteome</keyword>
<name>A0AAD1RE26_PELCU</name>
<feature type="non-terminal residue" evidence="2">
    <location>
        <position position="61"/>
    </location>
</feature>
<gene>
    <name evidence="2" type="ORF">PECUL_23A038899</name>
</gene>
<keyword evidence="1" id="KW-0812">Transmembrane</keyword>
<protein>
    <submittedName>
        <fullName evidence="2">Vesicular inhibitory amino acid transporter-like</fullName>
    </submittedName>
</protein>
<reference evidence="2" key="1">
    <citation type="submission" date="2022-03" db="EMBL/GenBank/DDBJ databases">
        <authorList>
            <person name="Alioto T."/>
            <person name="Alioto T."/>
            <person name="Gomez Garrido J."/>
        </authorList>
    </citation>
    <scope>NUCLEOTIDE SEQUENCE</scope>
</reference>
<dbReference type="AlphaFoldDB" id="A0AAD1RE26"/>
<evidence type="ECO:0000313" key="2">
    <source>
        <dbReference type="EMBL" id="CAH2249677.1"/>
    </source>
</evidence>
<keyword evidence="1" id="KW-0472">Membrane</keyword>
<evidence type="ECO:0000313" key="3">
    <source>
        <dbReference type="Proteomes" id="UP001295444"/>
    </source>
</evidence>
<proteinExistence type="predicted"/>
<sequence>GVFVVALPYALLHTGYSGIFFIIISVFFCNYTDKMLISCIYEEDEDGQRIGVRDTCENIVK</sequence>
<dbReference type="EMBL" id="OW240913">
    <property type="protein sequence ID" value="CAH2249677.1"/>
    <property type="molecule type" value="Genomic_DNA"/>
</dbReference>
<dbReference type="Proteomes" id="UP001295444">
    <property type="component" value="Chromosome 02"/>
</dbReference>